<dbReference type="RefSeq" id="WP_069716966.1">
    <property type="nucleotide sequence ID" value="NZ_MJEH01000019.1"/>
</dbReference>
<dbReference type="PANTHER" id="PTHR35807">
    <property type="entry name" value="TRANSCRIPTIONAL REGULATOR REDD-RELATED"/>
    <property type="match status" value="1"/>
</dbReference>
<gene>
    <name evidence="9" type="ORF">BFG57_14000</name>
</gene>
<evidence type="ECO:0000256" key="7">
    <source>
        <dbReference type="PROSITE-ProRule" id="PRU00169"/>
    </source>
</evidence>
<dbReference type="InterPro" id="IPR036388">
    <property type="entry name" value="WH-like_DNA-bd_sf"/>
</dbReference>
<dbReference type="AlphaFoldDB" id="A0A1E5LFW7"/>
<evidence type="ECO:0000259" key="8">
    <source>
        <dbReference type="PROSITE" id="PS50110"/>
    </source>
</evidence>
<name>A0A1E5LFW7_9BACI</name>
<evidence type="ECO:0000256" key="2">
    <source>
        <dbReference type="ARBA" id="ARBA00022490"/>
    </source>
</evidence>
<sequence>MLKVMIVEDEQPTLEMMNMLISQQPQLEITGSFTSPIKALEMFTVIRPDVVFLDVEMPEMNGIQLAERMVQIDQDIQIVFTTAYEQYAVQAFRVYAVDYLVKFVTSEDISRVTTRLLKNHLENSKLAQLNLKPKTSIHCFGKFEVRGEGGDIVKWPTRKTEELFAYFLVYPNQVVSKWKLMDMFWEKNAKINLHTTISRLKKVLKENDMKLQIHTLNDGYMLEIETVNCDLFDFKTYFSHHNNVNKENLNESENVFQVYKGHLFDIKDYLWSLGVEEELAVMYERLTRELANFYFIEGNIERSEKVVKTFLALYPFHEEMTIFLLNIYASHPIYYKRLKEYYHNYVKLLKEELGVEPSDEVKCLIPN</sequence>
<evidence type="ECO:0000256" key="3">
    <source>
        <dbReference type="ARBA" id="ARBA00023012"/>
    </source>
</evidence>
<organism evidence="9 10">
    <name type="scientific">Bacillus solimangrovi</name>
    <dbReference type="NCBI Taxonomy" id="1305675"/>
    <lineage>
        <taxon>Bacteria</taxon>
        <taxon>Bacillati</taxon>
        <taxon>Bacillota</taxon>
        <taxon>Bacilli</taxon>
        <taxon>Bacillales</taxon>
        <taxon>Bacillaceae</taxon>
        <taxon>Bacillus</taxon>
    </lineage>
</organism>
<dbReference type="STRING" id="1305675.BFG57_14000"/>
<keyword evidence="2" id="KW-0963">Cytoplasm</keyword>
<comment type="caution">
    <text evidence="9">The sequence shown here is derived from an EMBL/GenBank/DDBJ whole genome shotgun (WGS) entry which is preliminary data.</text>
</comment>
<dbReference type="Gene3D" id="3.40.50.2300">
    <property type="match status" value="1"/>
</dbReference>
<dbReference type="OrthoDB" id="3190595at2"/>
<dbReference type="InterPro" id="IPR001789">
    <property type="entry name" value="Sig_transdc_resp-reg_receiver"/>
</dbReference>
<dbReference type="Proteomes" id="UP000095209">
    <property type="component" value="Unassembled WGS sequence"/>
</dbReference>
<dbReference type="SMART" id="SM00448">
    <property type="entry name" value="REC"/>
    <property type="match status" value="1"/>
</dbReference>
<evidence type="ECO:0000256" key="4">
    <source>
        <dbReference type="ARBA" id="ARBA00023015"/>
    </source>
</evidence>
<proteinExistence type="predicted"/>
<dbReference type="SUPFAM" id="SSF52172">
    <property type="entry name" value="CheY-like"/>
    <property type="match status" value="1"/>
</dbReference>
<keyword evidence="5" id="KW-0238">DNA-binding</keyword>
<dbReference type="GO" id="GO:0006355">
    <property type="term" value="P:regulation of DNA-templated transcription"/>
    <property type="evidence" value="ECO:0007669"/>
    <property type="project" value="InterPro"/>
</dbReference>
<dbReference type="GO" id="GO:0003677">
    <property type="term" value="F:DNA binding"/>
    <property type="evidence" value="ECO:0007669"/>
    <property type="project" value="UniProtKB-KW"/>
</dbReference>
<dbReference type="InterPro" id="IPR016032">
    <property type="entry name" value="Sig_transdc_resp-reg_C-effctor"/>
</dbReference>
<dbReference type="GO" id="GO:0005737">
    <property type="term" value="C:cytoplasm"/>
    <property type="evidence" value="ECO:0007669"/>
    <property type="project" value="UniProtKB-SubCell"/>
</dbReference>
<dbReference type="PANTHER" id="PTHR35807:SF2">
    <property type="entry name" value="TRANSCRIPTIONAL ACTIVATOR DOMAIN"/>
    <property type="match status" value="1"/>
</dbReference>
<reference evidence="9 10" key="1">
    <citation type="submission" date="2016-08" db="EMBL/GenBank/DDBJ databases">
        <title>Genome of Bacillus solimangrovi GH2-4.</title>
        <authorList>
            <person name="Lim S."/>
            <person name="Kim B.-C."/>
        </authorList>
    </citation>
    <scope>NUCLEOTIDE SEQUENCE [LARGE SCALE GENOMIC DNA]</scope>
    <source>
        <strain evidence="9 10">GH2-4</strain>
    </source>
</reference>
<dbReference type="GO" id="GO:0000160">
    <property type="term" value="P:phosphorelay signal transduction system"/>
    <property type="evidence" value="ECO:0007669"/>
    <property type="project" value="UniProtKB-KW"/>
</dbReference>
<dbReference type="Gene3D" id="1.10.10.10">
    <property type="entry name" value="Winged helix-like DNA-binding domain superfamily/Winged helix DNA-binding domain"/>
    <property type="match status" value="1"/>
</dbReference>
<dbReference type="SMART" id="SM00862">
    <property type="entry name" value="Trans_reg_C"/>
    <property type="match status" value="1"/>
</dbReference>
<keyword evidence="7" id="KW-0597">Phosphoprotein</keyword>
<comment type="subcellular location">
    <subcellularLocation>
        <location evidence="1">Cytoplasm</location>
    </subcellularLocation>
</comment>
<feature type="modified residue" description="4-aspartylphosphate" evidence="7">
    <location>
        <position position="54"/>
    </location>
</feature>
<evidence type="ECO:0000256" key="6">
    <source>
        <dbReference type="ARBA" id="ARBA00023163"/>
    </source>
</evidence>
<evidence type="ECO:0000313" key="9">
    <source>
        <dbReference type="EMBL" id="OEH92975.1"/>
    </source>
</evidence>
<evidence type="ECO:0000256" key="1">
    <source>
        <dbReference type="ARBA" id="ARBA00004496"/>
    </source>
</evidence>
<dbReference type="InterPro" id="IPR011006">
    <property type="entry name" value="CheY-like_superfamily"/>
</dbReference>
<evidence type="ECO:0000313" key="10">
    <source>
        <dbReference type="Proteomes" id="UP000095209"/>
    </source>
</evidence>
<evidence type="ECO:0000256" key="5">
    <source>
        <dbReference type="ARBA" id="ARBA00023125"/>
    </source>
</evidence>
<feature type="domain" description="Response regulatory" evidence="8">
    <location>
        <begin position="3"/>
        <end position="117"/>
    </location>
</feature>
<protein>
    <recommendedName>
        <fullName evidence="8">Response regulatory domain-containing protein</fullName>
    </recommendedName>
</protein>
<dbReference type="InterPro" id="IPR051677">
    <property type="entry name" value="AfsR-DnrI-RedD_regulator"/>
</dbReference>
<dbReference type="InterPro" id="IPR001867">
    <property type="entry name" value="OmpR/PhoB-type_DNA-bd"/>
</dbReference>
<dbReference type="Pfam" id="PF00072">
    <property type="entry name" value="Response_reg"/>
    <property type="match status" value="1"/>
</dbReference>
<dbReference type="EMBL" id="MJEH01000019">
    <property type="protein sequence ID" value="OEH92975.1"/>
    <property type="molecule type" value="Genomic_DNA"/>
</dbReference>
<keyword evidence="4" id="KW-0805">Transcription regulation</keyword>
<keyword evidence="6" id="KW-0804">Transcription</keyword>
<keyword evidence="10" id="KW-1185">Reference proteome</keyword>
<accession>A0A1E5LFW7</accession>
<dbReference type="SUPFAM" id="SSF46894">
    <property type="entry name" value="C-terminal effector domain of the bipartite response regulators"/>
    <property type="match status" value="1"/>
</dbReference>
<dbReference type="PROSITE" id="PS50110">
    <property type="entry name" value="RESPONSE_REGULATORY"/>
    <property type="match status" value="1"/>
</dbReference>
<keyword evidence="3" id="KW-0902">Two-component regulatory system</keyword>